<evidence type="ECO:0008006" key="3">
    <source>
        <dbReference type="Google" id="ProtNLM"/>
    </source>
</evidence>
<dbReference type="EMBL" id="MCGE01000013">
    <property type="protein sequence ID" value="ORZ15369.1"/>
    <property type="molecule type" value="Genomic_DNA"/>
</dbReference>
<dbReference type="AlphaFoldDB" id="A0A1X2IFD1"/>
<keyword evidence="2" id="KW-1185">Reference proteome</keyword>
<dbReference type="Proteomes" id="UP000193560">
    <property type="component" value="Unassembled WGS sequence"/>
</dbReference>
<dbReference type="InterPro" id="IPR015943">
    <property type="entry name" value="WD40/YVTN_repeat-like_dom_sf"/>
</dbReference>
<proteinExistence type="predicted"/>
<gene>
    <name evidence="1" type="ORF">BCR42DRAFT_492286</name>
</gene>
<protein>
    <recommendedName>
        <fullName evidence="3">WD40-repeat-containing domain protein</fullName>
    </recommendedName>
</protein>
<evidence type="ECO:0000313" key="2">
    <source>
        <dbReference type="Proteomes" id="UP000193560"/>
    </source>
</evidence>
<sequence length="109" mass="12356">MFASASYNNLIKFGYGGKKNNNGLGVFTKNMNVYYYCLFLAMTLTPWQKEQILGSHSGSGTRCMDLLLSGDKFVDVVWHVSWSLSTKVLVVSFGDNKVIQWKEVRECGW</sequence>
<comment type="caution">
    <text evidence="1">The sequence shown here is derived from an EMBL/GenBank/DDBJ whole genome shotgun (WGS) entry which is preliminary data.</text>
</comment>
<evidence type="ECO:0000313" key="1">
    <source>
        <dbReference type="EMBL" id="ORZ15369.1"/>
    </source>
</evidence>
<dbReference type="Gene3D" id="2.130.10.10">
    <property type="entry name" value="YVTN repeat-like/Quinoprotein amine dehydrogenase"/>
    <property type="match status" value="1"/>
</dbReference>
<name>A0A1X2IFD1_9FUNG</name>
<reference evidence="1 2" key="1">
    <citation type="submission" date="2016-07" db="EMBL/GenBank/DDBJ databases">
        <title>Pervasive Adenine N6-methylation of Active Genes in Fungi.</title>
        <authorList>
            <consortium name="DOE Joint Genome Institute"/>
            <person name="Mondo S.J."/>
            <person name="Dannebaum R.O."/>
            <person name="Kuo R.C."/>
            <person name="Labutti K."/>
            <person name="Haridas S."/>
            <person name="Kuo A."/>
            <person name="Salamov A."/>
            <person name="Ahrendt S.R."/>
            <person name="Lipzen A."/>
            <person name="Sullivan W."/>
            <person name="Andreopoulos W.B."/>
            <person name="Clum A."/>
            <person name="Lindquist E."/>
            <person name="Daum C."/>
            <person name="Ramamoorthy G.K."/>
            <person name="Gryganskyi A."/>
            <person name="Culley D."/>
            <person name="Magnuson J.K."/>
            <person name="James T.Y."/>
            <person name="O'Malley M.A."/>
            <person name="Stajich J.E."/>
            <person name="Spatafora J.W."/>
            <person name="Visel A."/>
            <person name="Grigoriev I.V."/>
        </authorList>
    </citation>
    <scope>NUCLEOTIDE SEQUENCE [LARGE SCALE GENOMIC DNA]</scope>
    <source>
        <strain evidence="1 2">NRRL 1336</strain>
    </source>
</reference>
<organism evidence="1 2">
    <name type="scientific">Absidia repens</name>
    <dbReference type="NCBI Taxonomy" id="90262"/>
    <lineage>
        <taxon>Eukaryota</taxon>
        <taxon>Fungi</taxon>
        <taxon>Fungi incertae sedis</taxon>
        <taxon>Mucoromycota</taxon>
        <taxon>Mucoromycotina</taxon>
        <taxon>Mucoromycetes</taxon>
        <taxon>Mucorales</taxon>
        <taxon>Cunninghamellaceae</taxon>
        <taxon>Absidia</taxon>
    </lineage>
</organism>
<accession>A0A1X2IFD1</accession>
<dbReference type="OrthoDB" id="364224at2759"/>